<evidence type="ECO:0000259" key="2">
    <source>
        <dbReference type="Pfam" id="PF22768"/>
    </source>
</evidence>
<dbReference type="InterPro" id="IPR054738">
    <property type="entry name" value="Siphovirus-type_tail_C"/>
</dbReference>
<evidence type="ECO:0000313" key="3">
    <source>
        <dbReference type="EMBL" id="MRG87009.1"/>
    </source>
</evidence>
<dbReference type="Gene3D" id="2.40.30.200">
    <property type="match status" value="1"/>
</dbReference>
<dbReference type="AlphaFoldDB" id="A0A6G1X7V1"/>
<evidence type="ECO:0000313" key="4">
    <source>
        <dbReference type="Proteomes" id="UP000480185"/>
    </source>
</evidence>
<name>A0A6G1X7V1_9BACI</name>
<protein>
    <recommendedName>
        <fullName evidence="5">Phage tail family protein</fullName>
    </recommendedName>
</protein>
<keyword evidence="4" id="KW-1185">Reference proteome</keyword>
<dbReference type="Gene3D" id="2.60.120.860">
    <property type="match status" value="1"/>
</dbReference>
<comment type="caution">
    <text evidence="3">The sequence shown here is derived from an EMBL/GenBank/DDBJ whole genome shotgun (WGS) entry which is preliminary data.</text>
</comment>
<gene>
    <name evidence="3" type="ORF">GH754_11890</name>
</gene>
<dbReference type="NCBIfam" id="TIGR01633">
    <property type="entry name" value="phi3626_gp14_N"/>
    <property type="match status" value="1"/>
</dbReference>
<accession>A0A6G1X7V1</accession>
<sequence>MLFNGLDLTPYLKIKAISGRGISQTELAMLEVPGMNGAHLQRKRRPPRPLEIEADIRANNPEELRIKMDELNGILAVDEPVPIVFLDEPNITYYGIPESTGENDEFPFMHQGQLTIICPDPYKYGPELTADIPSDTVTLTNEGTADADPIFEMEVLAPVTFAMIQNQNNEYMMIGQPVDVDATVPFQRFERIFNSSGSSLVGWTDATAVDGGSVAGTMETNGTRFQAADYGTGTSWHGPAIKTSLSEVLTDFRLETTIGFWNKQPDEVGRVEIYLLDVNGNQVAKVAMKDTQSGHALAVGEARAGEVNNGHFLIKEYGDSPGNWNNFFGVLRIQREGNQWYAYFAKVDQSTGKHHTRRTVTWSDNEGLYTRTVAQVVVHVARHGTHTSGAMGVYSVEVFKINQESTGIPYIADAGDIITFDHQSEDLLINGESRTDLKDFGGSYFKLQKGENQLVTLPSGSFNTSIKYRERYK</sequence>
<dbReference type="InterPro" id="IPR006520">
    <property type="entry name" value="Dit_BPSPP_N"/>
</dbReference>
<feature type="domain" description="Siphovirus-type tail component RIFT-related" evidence="1">
    <location>
        <begin position="21"/>
        <end position="118"/>
    </location>
</feature>
<dbReference type="RefSeq" id="WP_153728902.1">
    <property type="nucleotide sequence ID" value="NZ_WJNH01000007.1"/>
</dbReference>
<dbReference type="EMBL" id="WJNH01000007">
    <property type="protein sequence ID" value="MRG87009.1"/>
    <property type="molecule type" value="Genomic_DNA"/>
</dbReference>
<evidence type="ECO:0008006" key="5">
    <source>
        <dbReference type="Google" id="ProtNLM"/>
    </source>
</evidence>
<organism evidence="3 4">
    <name type="scientific">Salinibacillus xinjiangensis</name>
    <dbReference type="NCBI Taxonomy" id="1229268"/>
    <lineage>
        <taxon>Bacteria</taxon>
        <taxon>Bacillati</taxon>
        <taxon>Bacillota</taxon>
        <taxon>Bacilli</taxon>
        <taxon>Bacillales</taxon>
        <taxon>Bacillaceae</taxon>
        <taxon>Salinibacillus</taxon>
    </lineage>
</organism>
<reference evidence="3 4" key="1">
    <citation type="submission" date="2019-11" db="EMBL/GenBank/DDBJ databases">
        <authorList>
            <person name="Li J."/>
        </authorList>
    </citation>
    <scope>NUCLEOTIDE SEQUENCE [LARGE SCALE GENOMIC DNA]</scope>
    <source>
        <strain evidence="3 4">J4</strain>
    </source>
</reference>
<proteinExistence type="predicted"/>
<dbReference type="Proteomes" id="UP000480185">
    <property type="component" value="Unassembled WGS sequence"/>
</dbReference>
<evidence type="ECO:0000259" key="1">
    <source>
        <dbReference type="Pfam" id="PF05709"/>
    </source>
</evidence>
<dbReference type="Pfam" id="PF22768">
    <property type="entry name" value="SPP1_Dit"/>
    <property type="match status" value="1"/>
</dbReference>
<dbReference type="InterPro" id="IPR008841">
    <property type="entry name" value="Siphovirus-type_tail_N"/>
</dbReference>
<feature type="domain" description="Siphovirus-type tail component C-terminal" evidence="2">
    <location>
        <begin position="398"/>
        <end position="472"/>
    </location>
</feature>
<dbReference type="OrthoDB" id="3078561at2"/>
<dbReference type="Pfam" id="PF05709">
    <property type="entry name" value="Sipho_tail"/>
    <property type="match status" value="1"/>
</dbReference>